<dbReference type="GO" id="GO:0008366">
    <property type="term" value="P:axon ensheathment"/>
    <property type="evidence" value="ECO:0007669"/>
    <property type="project" value="UniProtKB-ARBA"/>
</dbReference>
<dbReference type="InterPro" id="IPR016186">
    <property type="entry name" value="C-type_lectin-like/link_sf"/>
</dbReference>
<evidence type="ECO:0000256" key="8">
    <source>
        <dbReference type="ARBA" id="ARBA00022949"/>
    </source>
</evidence>
<dbReference type="FunFam" id="2.60.40.10:FF:000004">
    <property type="entry name" value="DCC isoform 1"/>
    <property type="match status" value="1"/>
</dbReference>
<feature type="domain" description="Fibronectin type-III" evidence="18">
    <location>
        <begin position="885"/>
        <end position="986"/>
    </location>
</feature>
<keyword evidence="4" id="KW-0336">GPI-anchor</keyword>
<dbReference type="InterPro" id="IPR001304">
    <property type="entry name" value="C-type_lectin-like"/>
</dbReference>
<dbReference type="GO" id="GO:0030424">
    <property type="term" value="C:axon"/>
    <property type="evidence" value="ECO:0007669"/>
    <property type="project" value="TreeGrafter"/>
</dbReference>
<name>A0A8D8WI51_9HEMI</name>
<evidence type="ECO:0000256" key="12">
    <source>
        <dbReference type="ARBA" id="ARBA00023288"/>
    </source>
</evidence>
<dbReference type="FunFam" id="2.60.40.10:FF:001529">
    <property type="entry name" value="Cell adhesion molecule"/>
    <property type="match status" value="1"/>
</dbReference>
<dbReference type="InterPro" id="IPR007110">
    <property type="entry name" value="Ig-like_dom"/>
</dbReference>
<feature type="domain" description="Ig-like" evidence="17">
    <location>
        <begin position="404"/>
        <end position="484"/>
    </location>
</feature>
<dbReference type="FunFam" id="2.60.40.10:FF:000035">
    <property type="entry name" value="Contactin 1"/>
    <property type="match status" value="1"/>
</dbReference>
<feature type="domain" description="Ig-like" evidence="17">
    <location>
        <begin position="679"/>
        <end position="767"/>
    </location>
</feature>
<evidence type="ECO:0000256" key="15">
    <source>
        <dbReference type="SAM" id="Phobius"/>
    </source>
</evidence>
<dbReference type="InterPro" id="IPR013783">
    <property type="entry name" value="Ig-like_fold"/>
</dbReference>
<dbReference type="Pfam" id="PF13927">
    <property type="entry name" value="Ig_3"/>
    <property type="match status" value="4"/>
</dbReference>
<keyword evidence="11" id="KW-0325">Glycoprotein</keyword>
<keyword evidence="15" id="KW-0812">Transmembrane</keyword>
<dbReference type="PROSITE" id="PS50853">
    <property type="entry name" value="FN3"/>
    <property type="match status" value="4"/>
</dbReference>
<evidence type="ECO:0000256" key="13">
    <source>
        <dbReference type="ARBA" id="ARBA00023319"/>
    </source>
</evidence>
<evidence type="ECO:0000256" key="14">
    <source>
        <dbReference type="ARBA" id="ARBA00060461"/>
    </source>
</evidence>
<accession>A0A8D8WI51</accession>
<dbReference type="PANTHER" id="PTHR44170:SF6">
    <property type="entry name" value="CONTACTIN"/>
    <property type="match status" value="1"/>
</dbReference>
<dbReference type="GO" id="GO:0060857">
    <property type="term" value="P:establishment of glial blood-brain barrier"/>
    <property type="evidence" value="ECO:0007669"/>
    <property type="project" value="UniProtKB-ARBA"/>
</dbReference>
<dbReference type="GO" id="GO:0098609">
    <property type="term" value="P:cell-cell adhesion"/>
    <property type="evidence" value="ECO:0007669"/>
    <property type="project" value="TreeGrafter"/>
</dbReference>
<evidence type="ECO:0000313" key="19">
    <source>
        <dbReference type="EMBL" id="CAG6661082.1"/>
    </source>
</evidence>
<dbReference type="SMART" id="SM00034">
    <property type="entry name" value="CLECT"/>
    <property type="match status" value="1"/>
</dbReference>
<comment type="similarity">
    <text evidence="2">Belongs to the immunoglobulin superfamily. Contactin family.</text>
</comment>
<dbReference type="Gene3D" id="2.60.40.10">
    <property type="entry name" value="Immunoglobulins"/>
    <property type="match status" value="10"/>
</dbReference>
<organism evidence="19">
    <name type="scientific">Cacopsylla melanoneura</name>
    <dbReference type="NCBI Taxonomy" id="428564"/>
    <lineage>
        <taxon>Eukaryota</taxon>
        <taxon>Metazoa</taxon>
        <taxon>Ecdysozoa</taxon>
        <taxon>Arthropoda</taxon>
        <taxon>Hexapoda</taxon>
        <taxon>Insecta</taxon>
        <taxon>Pterygota</taxon>
        <taxon>Neoptera</taxon>
        <taxon>Paraneoptera</taxon>
        <taxon>Hemiptera</taxon>
        <taxon>Sternorrhyncha</taxon>
        <taxon>Psylloidea</taxon>
        <taxon>Psyllidae</taxon>
        <taxon>Psyllinae</taxon>
        <taxon>Cacopsylla</taxon>
    </lineage>
</organism>
<evidence type="ECO:0000256" key="2">
    <source>
        <dbReference type="ARBA" id="ARBA00009812"/>
    </source>
</evidence>
<dbReference type="SMART" id="SM00409">
    <property type="entry name" value="IG"/>
    <property type="match status" value="5"/>
</dbReference>
<dbReference type="Pfam" id="PF07679">
    <property type="entry name" value="I-set"/>
    <property type="match status" value="1"/>
</dbReference>
<evidence type="ECO:0000256" key="6">
    <source>
        <dbReference type="ARBA" id="ARBA00022737"/>
    </source>
</evidence>
<dbReference type="GO" id="GO:0098552">
    <property type="term" value="C:side of membrane"/>
    <property type="evidence" value="ECO:0007669"/>
    <property type="project" value="UniProtKB-KW"/>
</dbReference>
<dbReference type="InterPro" id="IPR036179">
    <property type="entry name" value="Ig-like_dom_sf"/>
</dbReference>
<evidence type="ECO:0000256" key="10">
    <source>
        <dbReference type="ARBA" id="ARBA00023157"/>
    </source>
</evidence>
<evidence type="ECO:0000256" key="7">
    <source>
        <dbReference type="ARBA" id="ARBA00022889"/>
    </source>
</evidence>
<evidence type="ECO:0000256" key="3">
    <source>
        <dbReference type="ARBA" id="ARBA00022475"/>
    </source>
</evidence>
<evidence type="ECO:0000256" key="1">
    <source>
        <dbReference type="ARBA" id="ARBA00004609"/>
    </source>
</evidence>
<feature type="domain" description="Fibronectin type-III" evidence="18">
    <location>
        <begin position="1094"/>
        <end position="1192"/>
    </location>
</feature>
<dbReference type="GO" id="GO:0005886">
    <property type="term" value="C:plasma membrane"/>
    <property type="evidence" value="ECO:0007669"/>
    <property type="project" value="UniProtKB-SubCell"/>
</dbReference>
<dbReference type="Pfam" id="PF00041">
    <property type="entry name" value="fn3"/>
    <property type="match status" value="3"/>
</dbReference>
<dbReference type="PANTHER" id="PTHR44170">
    <property type="entry name" value="PROTEIN SIDEKICK"/>
    <property type="match status" value="1"/>
</dbReference>
<keyword evidence="15" id="KW-1133">Transmembrane helix</keyword>
<keyword evidence="13" id="KW-0393">Immunoglobulin domain</keyword>
<dbReference type="EMBL" id="HBUF01198720">
    <property type="protein sequence ID" value="CAG6661084.1"/>
    <property type="molecule type" value="Transcribed_RNA"/>
</dbReference>
<sequence length="1224" mass="138945">MYVLSNLVFLVLSVHSVFPQTIDELDLRCPQHWVQYRDSCYRFVKSPLKSRNDALLACKSLDSELINVNDADEHGFIMYQLLWQDPQRRRWYLGGKQQTPNLWVNEDGTNLNELDAAFLPEPADNVPRDFLAYSFSNSLRRWGFERVTGAEPLLYICEANIQKLHYLLFDDRTYQYGMDIENPDKIPRGPYFITQPINVVFDLSKRSTLNDITLSCYAGGYPNPTYEWYKEEYVNDRLVANLIEPLSDKRFTLSGGNLIINDPKQIEDRGSYHCKATNKFGSIISESVQLSFGFIGEFNLKRAPESGNQNWGKAIFCDPPTNYPGVNYYWARDYFPNFVEEDKRVFVSFDGALYFSALEQIDSGNYSCNVQSKVSDTGRNGPFFPLKISPHSNFQQLKFPNNFPKTFPEAPKAGDEVRLECVAFGYPVPSYNWTRRGSPLPRGAYMIGYNRVLILPKVKVEDQGEYICRAFNDRAALESSVTVSIQAEPNFTIPLTDKHMDNQADLTWTCEAFGLPDVTYSWIRNGELLNSDTLPLEDQDRYFIQDNVLTIRYLNPERDQAMYQCRAKNQLKTRYSSGQLRVLTLKPSFKKRPLEIETYASEGGNVTIFCNPEAAPKPKFVWKKDGNIIGSGGRRRILENGNLIISPVSRDDSGMYVCSASNTHGSDESKGRLIVLHGPSFYDQLPPKITVAVHNNIQLRCSAQTEELLDVAYIWTHNGLRIGNMDLNELEIPNVHIDGGVLDINNATFSDAGEYECIVKSTVGKITSKTNLIVEGPPGLSGGIQVVEVHKTSATVQWTDGATNGRPITYYKIIARTNWNSTWFNVSDHVIAKEVDRYTGRKEATMENVLVPWSTYEFKVIAGNELGYGEPSSPSPQYNTPADKPYQAPNRIGGGGGKIGDLTIAWEPLPREKQNAPNIFYKIFWRKKNDTEFQSQLLREYGNVGIAVVRIPLEFYYTEYEVKVQPINDVGAGPESNIVTIFSAEDMPQVAPQGVYSKGFNSTAINITWNPIDLIRENIRGRLIGHRIKYWKKDFPEETSVYYLSRTTRHWALIVGLQPDTYYYVKVMAYNNAGEGPESERYLERTYRKAPQKPPSAVHIKGINPTTVHVTWRYVSPSFEEEPVIGYKVRVWEVDQDMSRANDTVILVGSTLDADIVDLNPGKRYHMRVLAFSNGGDGRMSSPAITFQMGEEKEFKSSASQYYTAYTTVMLVACHLLYLAVAMS</sequence>
<dbReference type="InterPro" id="IPR016187">
    <property type="entry name" value="CTDL_fold"/>
</dbReference>
<proteinExistence type="inferred from homology"/>
<feature type="domain" description="Fibronectin type-III" evidence="18">
    <location>
        <begin position="991"/>
        <end position="1089"/>
    </location>
</feature>
<keyword evidence="6" id="KW-0677">Repeat</keyword>
<evidence type="ECO:0000256" key="16">
    <source>
        <dbReference type="SAM" id="SignalP"/>
    </source>
</evidence>
<dbReference type="GO" id="GO:0019991">
    <property type="term" value="P:septate junction assembly"/>
    <property type="evidence" value="ECO:0007669"/>
    <property type="project" value="UniProtKB-ARBA"/>
</dbReference>
<feature type="chain" id="PRO_5036428866" evidence="16">
    <location>
        <begin position="20"/>
        <end position="1224"/>
    </location>
</feature>
<dbReference type="InterPro" id="IPR003961">
    <property type="entry name" value="FN3_dom"/>
</dbReference>
<dbReference type="InterPro" id="IPR036116">
    <property type="entry name" value="FN3_sf"/>
</dbReference>
<keyword evidence="3" id="KW-1003">Cell membrane</keyword>
<dbReference type="FunFam" id="2.60.40.10:FF:000047">
    <property type="entry name" value="Contactin 1"/>
    <property type="match status" value="1"/>
</dbReference>
<feature type="domain" description="Ig-like" evidence="17">
    <location>
        <begin position="307"/>
        <end position="389"/>
    </location>
</feature>
<evidence type="ECO:0000256" key="9">
    <source>
        <dbReference type="ARBA" id="ARBA00023136"/>
    </source>
</evidence>
<reference evidence="19" key="1">
    <citation type="submission" date="2021-05" db="EMBL/GenBank/DDBJ databases">
        <authorList>
            <person name="Alioto T."/>
            <person name="Alioto T."/>
            <person name="Gomez Garrido J."/>
        </authorList>
    </citation>
    <scope>NUCLEOTIDE SEQUENCE</scope>
</reference>
<dbReference type="CDD" id="cd00096">
    <property type="entry name" value="Ig"/>
    <property type="match status" value="1"/>
</dbReference>
<evidence type="ECO:0000256" key="5">
    <source>
        <dbReference type="ARBA" id="ARBA00022729"/>
    </source>
</evidence>
<feature type="signal peptide" evidence="16">
    <location>
        <begin position="1"/>
        <end position="19"/>
    </location>
</feature>
<keyword evidence="5 16" id="KW-0732">Signal</keyword>
<dbReference type="SMART" id="SM00060">
    <property type="entry name" value="FN3"/>
    <property type="match status" value="4"/>
</dbReference>
<protein>
    <submittedName>
        <fullName evidence="19">Contactin</fullName>
    </submittedName>
</protein>
<dbReference type="PROSITE" id="PS50835">
    <property type="entry name" value="IG_LIKE"/>
    <property type="match status" value="6"/>
</dbReference>
<dbReference type="CDD" id="cd00063">
    <property type="entry name" value="FN3"/>
    <property type="match status" value="4"/>
</dbReference>
<dbReference type="AlphaFoldDB" id="A0A8D8WI51"/>
<dbReference type="GO" id="GO:0021682">
    <property type="term" value="P:nerve maturation"/>
    <property type="evidence" value="ECO:0007669"/>
    <property type="project" value="UniProtKB-ARBA"/>
</dbReference>
<dbReference type="GO" id="GO:0007411">
    <property type="term" value="P:axon guidance"/>
    <property type="evidence" value="ECO:0007669"/>
    <property type="project" value="TreeGrafter"/>
</dbReference>
<feature type="domain" description="Fibronectin type-III" evidence="18">
    <location>
        <begin position="780"/>
        <end position="883"/>
    </location>
</feature>
<dbReference type="SUPFAM" id="SSF56436">
    <property type="entry name" value="C-type lectin-like"/>
    <property type="match status" value="1"/>
</dbReference>
<evidence type="ECO:0000259" key="17">
    <source>
        <dbReference type="PROSITE" id="PS50835"/>
    </source>
</evidence>
<dbReference type="GO" id="GO:0061343">
    <property type="term" value="P:cell adhesion involved in heart morphogenesis"/>
    <property type="evidence" value="ECO:0007669"/>
    <property type="project" value="UniProtKB-ARBA"/>
</dbReference>
<dbReference type="SUPFAM" id="SSF49265">
    <property type="entry name" value="Fibronectin type III"/>
    <property type="match status" value="2"/>
</dbReference>
<dbReference type="InterPro" id="IPR013098">
    <property type="entry name" value="Ig_I-set"/>
</dbReference>
<dbReference type="FunFam" id="2.60.40.10:FF:000064">
    <property type="entry name" value="Contactin 1"/>
    <property type="match status" value="1"/>
</dbReference>
<dbReference type="SUPFAM" id="SSF48726">
    <property type="entry name" value="Immunoglobulin"/>
    <property type="match status" value="6"/>
</dbReference>
<evidence type="ECO:0000259" key="18">
    <source>
        <dbReference type="PROSITE" id="PS50853"/>
    </source>
</evidence>
<evidence type="ECO:0000256" key="4">
    <source>
        <dbReference type="ARBA" id="ARBA00022622"/>
    </source>
</evidence>
<feature type="domain" description="Ig-like" evidence="17">
    <location>
        <begin position="190"/>
        <end position="291"/>
    </location>
</feature>
<dbReference type="EMBL" id="HBUF01198719">
    <property type="protein sequence ID" value="CAG6661082.1"/>
    <property type="molecule type" value="Transcribed_RNA"/>
</dbReference>
<dbReference type="SMART" id="SM00408">
    <property type="entry name" value="IGc2"/>
    <property type="match status" value="5"/>
</dbReference>
<keyword evidence="7" id="KW-0130">Cell adhesion</keyword>
<dbReference type="InterPro" id="IPR003599">
    <property type="entry name" value="Ig_sub"/>
</dbReference>
<keyword evidence="12" id="KW-0449">Lipoprotein</keyword>
<evidence type="ECO:0000256" key="11">
    <source>
        <dbReference type="ARBA" id="ARBA00023180"/>
    </source>
</evidence>
<keyword evidence="8" id="KW-0965">Cell junction</keyword>
<feature type="domain" description="Ig-like" evidence="17">
    <location>
        <begin position="489"/>
        <end position="576"/>
    </location>
</feature>
<feature type="transmembrane region" description="Helical" evidence="15">
    <location>
        <begin position="1202"/>
        <end position="1221"/>
    </location>
</feature>
<dbReference type="InterPro" id="IPR003598">
    <property type="entry name" value="Ig_sub2"/>
</dbReference>
<keyword evidence="9 15" id="KW-0472">Membrane</keyword>
<dbReference type="GO" id="GO:0005918">
    <property type="term" value="C:septate junction"/>
    <property type="evidence" value="ECO:0007669"/>
    <property type="project" value="UniProtKB-SubCell"/>
</dbReference>
<comment type="subcellular location">
    <subcellularLocation>
        <location evidence="14">Cell junction</location>
        <location evidence="14">Septate junction</location>
    </subcellularLocation>
    <subcellularLocation>
        <location evidence="1">Cell membrane</location>
        <topology evidence="1">Lipid-anchor</topology>
        <topology evidence="1">GPI-anchor</topology>
    </subcellularLocation>
</comment>
<dbReference type="Gene3D" id="3.10.100.10">
    <property type="entry name" value="Mannose-Binding Protein A, subunit A"/>
    <property type="match status" value="1"/>
</dbReference>
<feature type="domain" description="Ig-like" evidence="17">
    <location>
        <begin position="587"/>
        <end position="674"/>
    </location>
</feature>
<keyword evidence="10" id="KW-1015">Disulfide bond</keyword>